<dbReference type="InterPro" id="IPR036185">
    <property type="entry name" value="DNA_heli_DnaB-like_N_sf"/>
</dbReference>
<comment type="subunit">
    <text evidence="2">Homohexamer.</text>
</comment>
<keyword evidence="7 14" id="KW-0347">Helicase</keyword>
<evidence type="ECO:0000256" key="9">
    <source>
        <dbReference type="ARBA" id="ARBA00023125"/>
    </source>
</evidence>
<evidence type="ECO:0000259" key="15">
    <source>
        <dbReference type="PROSITE" id="PS51199"/>
    </source>
</evidence>
<reference evidence="16 17" key="1">
    <citation type="submission" date="2016-08" db="EMBL/GenBank/DDBJ databases">
        <authorList>
            <person name="Seilhamer J.J."/>
        </authorList>
    </citation>
    <scope>NUCLEOTIDE SEQUENCE [LARGE SCALE GENOMIC DNA]</scope>
    <source>
        <strain evidence="16 17">HBR26</strain>
    </source>
</reference>
<keyword evidence="3 14" id="KW-0639">Primosome</keyword>
<dbReference type="GO" id="GO:0005829">
    <property type="term" value="C:cytosol"/>
    <property type="evidence" value="ECO:0007669"/>
    <property type="project" value="TreeGrafter"/>
</dbReference>
<dbReference type="PANTHER" id="PTHR30153">
    <property type="entry name" value="REPLICATIVE DNA HELICASE DNAB"/>
    <property type="match status" value="1"/>
</dbReference>
<dbReference type="Gene3D" id="1.10.860.10">
    <property type="entry name" value="DNAb Helicase, Chain A"/>
    <property type="match status" value="1"/>
</dbReference>
<evidence type="ECO:0000313" key="16">
    <source>
        <dbReference type="EMBL" id="SCB60162.1"/>
    </source>
</evidence>
<evidence type="ECO:0000256" key="5">
    <source>
        <dbReference type="ARBA" id="ARBA00022741"/>
    </source>
</evidence>
<comment type="function">
    <text evidence="11 14">The main replicative DNA helicase, it participates in initiation and elongation during chromosome replication. Travels ahead of the DNA replisome, separating dsDNA into templates for DNA synthesis. A processive ATP-dependent 5'-3' DNA helicase it has DNA-dependent ATPase activity.</text>
</comment>
<dbReference type="SUPFAM" id="SSF48024">
    <property type="entry name" value="N-terminal domain of DnaB helicase"/>
    <property type="match status" value="1"/>
</dbReference>
<dbReference type="PANTHER" id="PTHR30153:SF2">
    <property type="entry name" value="REPLICATIVE DNA HELICASE"/>
    <property type="match status" value="1"/>
</dbReference>
<dbReference type="SMART" id="SM00382">
    <property type="entry name" value="AAA"/>
    <property type="match status" value="1"/>
</dbReference>
<dbReference type="STRING" id="1138170.GA0061105_109213"/>
<dbReference type="CDD" id="cd00984">
    <property type="entry name" value="DnaB_C"/>
    <property type="match status" value="1"/>
</dbReference>
<evidence type="ECO:0000256" key="8">
    <source>
        <dbReference type="ARBA" id="ARBA00022840"/>
    </source>
</evidence>
<keyword evidence="5 14" id="KW-0547">Nucleotide-binding</keyword>
<dbReference type="Gene3D" id="3.40.50.300">
    <property type="entry name" value="P-loop containing nucleotide triphosphate hydrolases"/>
    <property type="match status" value="1"/>
</dbReference>
<comment type="catalytic activity">
    <reaction evidence="12 14">
        <text>ATP + H2O = ADP + phosphate + H(+)</text>
        <dbReference type="Rhea" id="RHEA:13065"/>
        <dbReference type="ChEBI" id="CHEBI:15377"/>
        <dbReference type="ChEBI" id="CHEBI:15378"/>
        <dbReference type="ChEBI" id="CHEBI:30616"/>
        <dbReference type="ChEBI" id="CHEBI:43474"/>
        <dbReference type="ChEBI" id="CHEBI:456216"/>
        <dbReference type="EC" id="5.6.2.3"/>
    </reaction>
</comment>
<evidence type="ECO:0000256" key="1">
    <source>
        <dbReference type="ARBA" id="ARBA00008428"/>
    </source>
</evidence>
<dbReference type="InterPro" id="IPR003593">
    <property type="entry name" value="AAA+_ATPase"/>
</dbReference>
<dbReference type="NCBIfam" id="NF006606">
    <property type="entry name" value="PRK09165.1"/>
    <property type="match status" value="1"/>
</dbReference>
<organism evidence="16 17">
    <name type="scientific">Rhizobium aethiopicum</name>
    <dbReference type="NCBI Taxonomy" id="1138170"/>
    <lineage>
        <taxon>Bacteria</taxon>
        <taxon>Pseudomonadati</taxon>
        <taxon>Pseudomonadota</taxon>
        <taxon>Alphaproteobacteria</taxon>
        <taxon>Hyphomicrobiales</taxon>
        <taxon>Rhizobiaceae</taxon>
        <taxon>Rhizobium/Agrobacterium group</taxon>
        <taxon>Rhizobium</taxon>
    </lineage>
</organism>
<dbReference type="GO" id="GO:0043139">
    <property type="term" value="F:5'-3' DNA helicase activity"/>
    <property type="evidence" value="ECO:0007669"/>
    <property type="project" value="UniProtKB-EC"/>
</dbReference>
<dbReference type="AlphaFoldDB" id="A0A1C3Y6N1"/>
<dbReference type="NCBIfam" id="TIGR00665">
    <property type="entry name" value="DnaB"/>
    <property type="match status" value="1"/>
</dbReference>
<dbReference type="GO" id="GO:0016887">
    <property type="term" value="F:ATP hydrolysis activity"/>
    <property type="evidence" value="ECO:0007669"/>
    <property type="project" value="RHEA"/>
</dbReference>
<keyword evidence="8 14" id="KW-0067">ATP-binding</keyword>
<evidence type="ECO:0000256" key="13">
    <source>
        <dbReference type="NCBIfam" id="TIGR00665"/>
    </source>
</evidence>
<dbReference type="Proteomes" id="UP000198723">
    <property type="component" value="Unassembled WGS sequence"/>
</dbReference>
<dbReference type="Pfam" id="PF03796">
    <property type="entry name" value="DnaB_C"/>
    <property type="match status" value="1"/>
</dbReference>
<evidence type="ECO:0000256" key="14">
    <source>
        <dbReference type="RuleBase" id="RU362085"/>
    </source>
</evidence>
<dbReference type="EC" id="5.6.2.3" evidence="13 14"/>
<evidence type="ECO:0000256" key="11">
    <source>
        <dbReference type="ARBA" id="ARBA00044932"/>
    </source>
</evidence>
<keyword evidence="4 14" id="KW-0235">DNA replication</keyword>
<keyword evidence="10" id="KW-0413">Isomerase</keyword>
<dbReference type="GO" id="GO:0003677">
    <property type="term" value="F:DNA binding"/>
    <property type="evidence" value="ECO:0007669"/>
    <property type="project" value="UniProtKB-UniRule"/>
</dbReference>
<dbReference type="GO" id="GO:0005524">
    <property type="term" value="F:ATP binding"/>
    <property type="evidence" value="ECO:0007669"/>
    <property type="project" value="UniProtKB-UniRule"/>
</dbReference>
<dbReference type="GO" id="GO:0006269">
    <property type="term" value="P:DNA replication, synthesis of primer"/>
    <property type="evidence" value="ECO:0007669"/>
    <property type="project" value="UniProtKB-UniRule"/>
</dbReference>
<proteinExistence type="inferred from homology"/>
<dbReference type="InterPro" id="IPR027417">
    <property type="entry name" value="P-loop_NTPase"/>
</dbReference>
<dbReference type="PROSITE" id="PS51199">
    <property type="entry name" value="SF4_HELICASE"/>
    <property type="match status" value="1"/>
</dbReference>
<accession>A0A1C3Y6N1</accession>
<keyword evidence="9 14" id="KW-0238">DNA-binding</keyword>
<comment type="similarity">
    <text evidence="1 14">Belongs to the helicase family. DnaB subfamily.</text>
</comment>
<evidence type="ECO:0000256" key="10">
    <source>
        <dbReference type="ARBA" id="ARBA00023235"/>
    </source>
</evidence>
<keyword evidence="6 14" id="KW-0378">Hydrolase</keyword>
<dbReference type="SUPFAM" id="SSF52540">
    <property type="entry name" value="P-loop containing nucleoside triphosphate hydrolases"/>
    <property type="match status" value="1"/>
</dbReference>
<evidence type="ECO:0000313" key="17">
    <source>
        <dbReference type="Proteomes" id="UP000198723"/>
    </source>
</evidence>
<dbReference type="Pfam" id="PF00772">
    <property type="entry name" value="DnaB"/>
    <property type="match status" value="1"/>
</dbReference>
<dbReference type="InterPro" id="IPR007694">
    <property type="entry name" value="DNA_helicase_DnaB-like_C"/>
</dbReference>
<dbReference type="GO" id="GO:1990077">
    <property type="term" value="C:primosome complex"/>
    <property type="evidence" value="ECO:0007669"/>
    <property type="project" value="UniProtKB-UniRule"/>
</dbReference>
<evidence type="ECO:0000256" key="12">
    <source>
        <dbReference type="ARBA" id="ARBA00048954"/>
    </source>
</evidence>
<evidence type="ECO:0000256" key="7">
    <source>
        <dbReference type="ARBA" id="ARBA00022806"/>
    </source>
</evidence>
<evidence type="ECO:0000256" key="3">
    <source>
        <dbReference type="ARBA" id="ARBA00022515"/>
    </source>
</evidence>
<evidence type="ECO:0000256" key="6">
    <source>
        <dbReference type="ARBA" id="ARBA00022801"/>
    </source>
</evidence>
<dbReference type="InterPro" id="IPR007693">
    <property type="entry name" value="DNA_helicase_DnaB-like_N"/>
</dbReference>
<dbReference type="EMBL" id="FMAJ01000009">
    <property type="protein sequence ID" value="SCB60162.1"/>
    <property type="molecule type" value="Genomic_DNA"/>
</dbReference>
<feature type="domain" description="SF4 helicase" evidence="15">
    <location>
        <begin position="231"/>
        <end position="529"/>
    </location>
</feature>
<gene>
    <name evidence="16" type="ORF">GA0061105_109213</name>
</gene>
<evidence type="ECO:0000256" key="2">
    <source>
        <dbReference type="ARBA" id="ARBA00011643"/>
    </source>
</evidence>
<sequence>MGTAFRIESRRAPLLSQPLDFLHPELQIRSWKKTERMMMNDAARKIAAVAPSEQHYREAPNNIEAEQALLGAILMNNDAYYRVSDFLKPIHLYEPLHRKIFEVAGDIIRMGKIANPVTIKTFLKADEKVGDMTVSQYLASLVSNAVTVINAEDYGRAIYDLALRRALITIGEDVVNIAYDAPLDMPPQSQIEDTERRLFELAENGRYDGGFQSFNDAVALAIDMAAVAKERDGGLSGISTGIHSLDAKMGGLQRSDLIILAGRPGMGKTSLATNIAYNIAAAYEGEVQSDGSMKAKNGGVVGFYSLEMSSEQLATRIISEQTEVSSSKIRRGDINDADFEKLVACSMMMQKVPLYIDQTGGISIAQLSARARRLKRQRGLDVLVVDYVQLMTGSGKSSDNRVQEITQITTGLKALGKELNVPIIALSQLSRQVESRDDKRPQLSDLRESGSIEQDADVVLFVFREEYYVKNQEPRDPHDPKYPEWEALFDKVKGTADVIIAKQRHGPTGTVKLAFQAEFTRFADLADPSFIQYEEH</sequence>
<protein>
    <recommendedName>
        <fullName evidence="13 14">Replicative DNA helicase</fullName>
        <ecNumber evidence="13 14">5.6.2.3</ecNumber>
    </recommendedName>
</protein>
<dbReference type="InterPro" id="IPR016136">
    <property type="entry name" value="DNA_helicase_N/primase_C"/>
</dbReference>
<name>A0A1C3Y6N1_9HYPH</name>
<evidence type="ECO:0000256" key="4">
    <source>
        <dbReference type="ARBA" id="ARBA00022705"/>
    </source>
</evidence>
<dbReference type="InterPro" id="IPR007692">
    <property type="entry name" value="DNA_helicase_DnaB"/>
</dbReference>